<dbReference type="EnsemblProtists" id="Phyra76554">
    <property type="protein sequence ID" value="Phyra76554"/>
    <property type="gene ID" value="Phyra76554"/>
</dbReference>
<reference evidence="3" key="1">
    <citation type="journal article" date="2006" name="Science">
        <title>Phytophthora genome sequences uncover evolutionary origins and mechanisms of pathogenesis.</title>
        <authorList>
            <person name="Tyler B.M."/>
            <person name="Tripathy S."/>
            <person name="Zhang X."/>
            <person name="Dehal P."/>
            <person name="Jiang R.H."/>
            <person name="Aerts A."/>
            <person name="Arredondo F.D."/>
            <person name="Baxter L."/>
            <person name="Bensasson D."/>
            <person name="Beynon J.L."/>
            <person name="Chapman J."/>
            <person name="Damasceno C.M."/>
            <person name="Dorrance A.E."/>
            <person name="Dou D."/>
            <person name="Dickerman A.W."/>
            <person name="Dubchak I.L."/>
            <person name="Garbelotto M."/>
            <person name="Gijzen M."/>
            <person name="Gordon S.G."/>
            <person name="Govers F."/>
            <person name="Grunwald N.J."/>
            <person name="Huang W."/>
            <person name="Ivors K.L."/>
            <person name="Jones R.W."/>
            <person name="Kamoun S."/>
            <person name="Krampis K."/>
            <person name="Lamour K.H."/>
            <person name="Lee M.K."/>
            <person name="McDonald W.H."/>
            <person name="Medina M."/>
            <person name="Meijer H.J."/>
            <person name="Nordberg E.K."/>
            <person name="Maclean D.J."/>
            <person name="Ospina-Giraldo M.D."/>
            <person name="Morris P.F."/>
            <person name="Phuntumart V."/>
            <person name="Putnam N.H."/>
            <person name="Rash S."/>
            <person name="Rose J.K."/>
            <person name="Sakihama Y."/>
            <person name="Salamov A.A."/>
            <person name="Savidor A."/>
            <person name="Scheuring C.F."/>
            <person name="Smith B.M."/>
            <person name="Sobral B.W."/>
            <person name="Terry A."/>
            <person name="Torto-Alalibo T.A."/>
            <person name="Win J."/>
            <person name="Xu Z."/>
            <person name="Zhang H."/>
            <person name="Grigoriev I.V."/>
            <person name="Rokhsar D.S."/>
            <person name="Boore J.L."/>
        </authorList>
    </citation>
    <scope>NUCLEOTIDE SEQUENCE [LARGE SCALE GENOMIC DNA]</scope>
    <source>
        <strain evidence="3">Pr102</strain>
    </source>
</reference>
<feature type="compositionally biased region" description="Polar residues" evidence="1">
    <location>
        <begin position="32"/>
        <end position="41"/>
    </location>
</feature>
<dbReference type="AlphaFoldDB" id="H3GK07"/>
<protein>
    <submittedName>
        <fullName evidence="2">Uncharacterized protein</fullName>
    </submittedName>
</protein>
<dbReference type="Proteomes" id="UP000005238">
    <property type="component" value="Unassembled WGS sequence"/>
</dbReference>
<dbReference type="OMA" id="ISANWRQ"/>
<dbReference type="EMBL" id="DS566015">
    <property type="status" value="NOT_ANNOTATED_CDS"/>
    <property type="molecule type" value="Genomic_DNA"/>
</dbReference>
<dbReference type="InParanoid" id="H3GK07"/>
<organism evidence="2 3">
    <name type="scientific">Phytophthora ramorum</name>
    <name type="common">Sudden oak death agent</name>
    <dbReference type="NCBI Taxonomy" id="164328"/>
    <lineage>
        <taxon>Eukaryota</taxon>
        <taxon>Sar</taxon>
        <taxon>Stramenopiles</taxon>
        <taxon>Oomycota</taxon>
        <taxon>Peronosporomycetes</taxon>
        <taxon>Peronosporales</taxon>
        <taxon>Peronosporaceae</taxon>
        <taxon>Phytophthora</taxon>
    </lineage>
</organism>
<dbReference type="HOGENOM" id="CLU_125717_0_0_1"/>
<dbReference type="eggNOG" id="ENOG502REXI">
    <property type="taxonomic scope" value="Eukaryota"/>
</dbReference>
<feature type="region of interest" description="Disordered" evidence="1">
    <location>
        <begin position="28"/>
        <end position="80"/>
    </location>
</feature>
<keyword evidence="3" id="KW-1185">Reference proteome</keyword>
<dbReference type="VEuPathDB" id="FungiDB:KRP23_3242"/>
<evidence type="ECO:0000256" key="1">
    <source>
        <dbReference type="SAM" id="MobiDB-lite"/>
    </source>
</evidence>
<evidence type="ECO:0000313" key="2">
    <source>
        <dbReference type="EnsemblProtists" id="Phyra76554"/>
    </source>
</evidence>
<accession>H3GK07</accession>
<sequence length="197" mass="22558">MLPTQPLVGPKLSDEAAEIERFRARHRRLQRDQTLLSTPSSKVGPLDVDDGRTRKISAKSRQKQQQMQLKSQQDDGNWPVAAGTEMHVGFNAFDFSASPEAFQEDPELHVESKSEPLDEKSEQKQKERMAGVAKQVMSMGFNSAILWERRFPDQRQPGRLIRQLPTFGQSSVWSAPVHYATPNDQRRALYYQPQYYA</sequence>
<dbReference type="GeneID" id="94223885"/>
<feature type="region of interest" description="Disordered" evidence="1">
    <location>
        <begin position="101"/>
        <end position="125"/>
    </location>
</feature>
<feature type="compositionally biased region" description="Basic and acidic residues" evidence="1">
    <location>
        <begin position="106"/>
        <end position="125"/>
    </location>
</feature>
<name>H3GK07_PHYRM</name>
<evidence type="ECO:0000313" key="3">
    <source>
        <dbReference type="Proteomes" id="UP000005238"/>
    </source>
</evidence>
<dbReference type="VEuPathDB" id="FungiDB:KRP22_3522"/>
<proteinExistence type="predicted"/>
<reference evidence="2" key="2">
    <citation type="submission" date="2015-06" db="UniProtKB">
        <authorList>
            <consortium name="EnsemblProtists"/>
        </authorList>
    </citation>
    <scope>IDENTIFICATION</scope>
    <source>
        <strain evidence="2">Pr102</strain>
    </source>
</reference>
<dbReference type="OrthoDB" id="91946at2759"/>
<dbReference type="RefSeq" id="XP_067747343.1">
    <property type="nucleotide sequence ID" value="XM_067888066.1"/>
</dbReference>